<sequence length="81" mass="8915">MRSQKVDEYGRIQALFGEKVLEPPRWLASTVAESGAPGKTGWRTTGKSISGEENTEKQQSSNFFFLPCSFDNGANSSVLEK</sequence>
<dbReference type="Proteomes" id="UP000694415">
    <property type="component" value="Unplaced"/>
</dbReference>
<proteinExistence type="predicted"/>
<organism evidence="2 3">
    <name type="scientific">Mus spicilegus</name>
    <name type="common">Mound-building mouse</name>
    <dbReference type="NCBI Taxonomy" id="10103"/>
    <lineage>
        <taxon>Eukaryota</taxon>
        <taxon>Metazoa</taxon>
        <taxon>Chordata</taxon>
        <taxon>Craniata</taxon>
        <taxon>Vertebrata</taxon>
        <taxon>Euteleostomi</taxon>
        <taxon>Mammalia</taxon>
        <taxon>Eutheria</taxon>
        <taxon>Euarchontoglires</taxon>
        <taxon>Glires</taxon>
        <taxon>Rodentia</taxon>
        <taxon>Myomorpha</taxon>
        <taxon>Muroidea</taxon>
        <taxon>Muridae</taxon>
        <taxon>Murinae</taxon>
        <taxon>Mus</taxon>
        <taxon>Mus</taxon>
    </lineage>
</organism>
<dbReference type="GeneTree" id="ENSGT00860000135717"/>
<evidence type="ECO:0000313" key="3">
    <source>
        <dbReference type="Proteomes" id="UP000694415"/>
    </source>
</evidence>
<reference evidence="2" key="2">
    <citation type="submission" date="2025-09" db="UniProtKB">
        <authorList>
            <consortium name="Ensembl"/>
        </authorList>
    </citation>
    <scope>IDENTIFICATION</scope>
</reference>
<protein>
    <submittedName>
        <fullName evidence="2">RIKEN cDNA 1700064H15 gene</fullName>
    </submittedName>
</protein>
<feature type="region of interest" description="Disordered" evidence="1">
    <location>
        <begin position="32"/>
        <end position="58"/>
    </location>
</feature>
<dbReference type="AlphaFoldDB" id="A0A8C6G9P6"/>
<reference evidence="2" key="1">
    <citation type="submission" date="2025-08" db="UniProtKB">
        <authorList>
            <consortium name="Ensembl"/>
        </authorList>
    </citation>
    <scope>IDENTIFICATION</scope>
</reference>
<accession>A0A8C6G9P6</accession>
<feature type="compositionally biased region" description="Polar residues" evidence="1">
    <location>
        <begin position="42"/>
        <end position="58"/>
    </location>
</feature>
<name>A0A8C6G9P6_MUSSI</name>
<evidence type="ECO:0000256" key="1">
    <source>
        <dbReference type="SAM" id="MobiDB-lite"/>
    </source>
</evidence>
<keyword evidence="3" id="KW-1185">Reference proteome</keyword>
<evidence type="ECO:0000313" key="2">
    <source>
        <dbReference type="Ensembl" id="ENSMSIP00000002753.1"/>
    </source>
</evidence>
<dbReference type="Ensembl" id="ENSMSIT00000003497.1">
    <property type="protein sequence ID" value="ENSMSIP00000002753.1"/>
    <property type="gene ID" value="ENSMSIG00000002586.1"/>
</dbReference>